<name>A3ZLQ1_9BACT</name>
<comment type="caution">
    <text evidence="1">The sequence shown here is derived from an EMBL/GenBank/DDBJ whole genome shotgun (WGS) entry which is preliminary data.</text>
</comment>
<protein>
    <submittedName>
        <fullName evidence="1">Uncharacterized protein</fullName>
    </submittedName>
</protein>
<gene>
    <name evidence="1" type="ORF">DSM3645_09802</name>
</gene>
<accession>A3ZLQ1</accession>
<dbReference type="Proteomes" id="UP000004358">
    <property type="component" value="Unassembled WGS sequence"/>
</dbReference>
<sequence>MEYGQVAQTTARIKKRWPFAWPASWIELKILS</sequence>
<dbReference type="EMBL" id="AANZ01000001">
    <property type="protein sequence ID" value="EAQ82684.1"/>
    <property type="molecule type" value="Genomic_DNA"/>
</dbReference>
<organism evidence="1 2">
    <name type="scientific">Blastopirellula marina DSM 3645</name>
    <dbReference type="NCBI Taxonomy" id="314230"/>
    <lineage>
        <taxon>Bacteria</taxon>
        <taxon>Pseudomonadati</taxon>
        <taxon>Planctomycetota</taxon>
        <taxon>Planctomycetia</taxon>
        <taxon>Pirellulales</taxon>
        <taxon>Pirellulaceae</taxon>
        <taxon>Blastopirellula</taxon>
    </lineage>
</organism>
<dbReference type="AlphaFoldDB" id="A3ZLQ1"/>
<reference evidence="1 2" key="1">
    <citation type="submission" date="2006-02" db="EMBL/GenBank/DDBJ databases">
        <authorList>
            <person name="Amann R."/>
            <person name="Ferriera S."/>
            <person name="Johnson J."/>
            <person name="Kravitz S."/>
            <person name="Halpern A."/>
            <person name="Remington K."/>
            <person name="Beeson K."/>
            <person name="Tran B."/>
            <person name="Rogers Y.-H."/>
            <person name="Friedman R."/>
            <person name="Venter J.C."/>
        </authorList>
    </citation>
    <scope>NUCLEOTIDE SEQUENCE [LARGE SCALE GENOMIC DNA]</scope>
    <source>
        <strain evidence="1 2">DSM 3645</strain>
    </source>
</reference>
<proteinExistence type="predicted"/>
<evidence type="ECO:0000313" key="2">
    <source>
        <dbReference type="Proteomes" id="UP000004358"/>
    </source>
</evidence>
<dbReference type="HOGENOM" id="CLU_3388289_0_0_0"/>
<evidence type="ECO:0000313" key="1">
    <source>
        <dbReference type="EMBL" id="EAQ82684.1"/>
    </source>
</evidence>